<evidence type="ECO:0000256" key="4">
    <source>
        <dbReference type="ARBA" id="ARBA00022692"/>
    </source>
</evidence>
<feature type="transmembrane region" description="Helical" evidence="11">
    <location>
        <begin position="80"/>
        <end position="99"/>
    </location>
</feature>
<dbReference type="PANTHER" id="PTHR45620:SF1">
    <property type="entry name" value="G-PROTEIN COUPLED RECEPTORS FAMILY 2 PROFILE 2 DOMAIN-CONTAINING PROTEIN"/>
    <property type="match status" value="1"/>
</dbReference>
<proteinExistence type="evidence at transcript level"/>
<dbReference type="Gene3D" id="4.10.1240.10">
    <property type="entry name" value="GPCR, family 2, extracellular hormone receptor domain"/>
    <property type="match status" value="1"/>
</dbReference>
<feature type="transmembrane region" description="Helical" evidence="11">
    <location>
        <begin position="251"/>
        <end position="273"/>
    </location>
</feature>
<evidence type="ECO:0000256" key="6">
    <source>
        <dbReference type="ARBA" id="ARBA00023040"/>
    </source>
</evidence>
<protein>
    <submittedName>
        <fullName evidence="14">Parathyroid hormone receptor-like protein bf173</fullName>
    </submittedName>
</protein>
<evidence type="ECO:0000259" key="13">
    <source>
        <dbReference type="PROSITE" id="PS50261"/>
    </source>
</evidence>
<feature type="transmembrane region" description="Helical" evidence="11">
    <location>
        <begin position="350"/>
        <end position="367"/>
    </location>
</feature>
<dbReference type="Gene3D" id="1.20.1070.10">
    <property type="entry name" value="Rhodopsin 7-helix transmembrane proteins"/>
    <property type="match status" value="1"/>
</dbReference>
<reference evidence="14" key="1">
    <citation type="journal article" date="2015" name="Mol. Biol. Evol.">
        <title>Functional Pairing of Class B1 Ligand-GPCR in Cephalochordate Provides Evidence of the Origin of PTH and PACAP/Glucagon Receptor Family.</title>
        <authorList>
            <person name="On J.S."/>
            <person name="Duan C."/>
            <person name="Chow B.K."/>
            <person name="Lee L.T."/>
        </authorList>
    </citation>
    <scope>NUCLEOTIDE SEQUENCE</scope>
</reference>
<feature type="transmembrane region" description="Helical" evidence="11">
    <location>
        <begin position="312"/>
        <end position="330"/>
    </location>
</feature>
<evidence type="ECO:0000256" key="9">
    <source>
        <dbReference type="ARBA" id="ARBA00023180"/>
    </source>
</evidence>
<keyword evidence="6" id="KW-0297">G-protein coupled receptor</keyword>
<evidence type="ECO:0000256" key="7">
    <source>
        <dbReference type="ARBA" id="ARBA00023136"/>
    </source>
</evidence>
<keyword evidence="7 11" id="KW-0472">Membrane</keyword>
<comment type="subcellular location">
    <subcellularLocation>
        <location evidence="1">Cell membrane</location>
        <topology evidence="1">Multi-pass membrane protein</topology>
    </subcellularLocation>
</comment>
<dbReference type="GO" id="GO:0004930">
    <property type="term" value="F:G protein-coupled receptor activity"/>
    <property type="evidence" value="ECO:0007669"/>
    <property type="project" value="UniProtKB-KW"/>
</dbReference>
<dbReference type="EMBL" id="KP779618">
    <property type="protein sequence ID" value="AKC34091.1"/>
    <property type="molecule type" value="mRNA"/>
</dbReference>
<keyword evidence="8 14" id="KW-0675">Receptor</keyword>
<feature type="domain" description="G-protein coupled receptors family 2 profile 1" evidence="12">
    <location>
        <begin position="1"/>
        <end position="63"/>
    </location>
</feature>
<keyword evidence="5 11" id="KW-1133">Transmembrane helix</keyword>
<comment type="similarity">
    <text evidence="2">Belongs to the G-protein coupled receptor 2 family.</text>
</comment>
<sequence>MCRKTLVAIDLLHHSHVCLPEARPGEKVRTPCPALSVFQQGKHVVADCQVNGRWHPHIDYRDCWEQGIGHKRMLVDMYTAGYSLSFISLLIAVVILASFRRLYCTRNFIHIHLFVSGMLKAALLLMKDYFGNVRTVLAFWTHFCYLVRRDVSNLDPDMLTTSFHSSQVGCKVANSLFLFATLAMYFWVLVEALYLHNLLFVSVFSHKKTLKWFVLIGWGAPVLFIIPWIALKTMNDDWDCWIGPSVHPQYQWIYRAPISVIIEGNFLLFLNVVRVLPNKLRTAATAGAQDSGCCLCCCLWPNGTSWRLPKSTLALIPLFGVSGVIFLFMPPDIQGDAQDARLSFDLFFNSFQGFFVAVLFCFLNGEVKAEFQKRWDRWQMSRDLSHQSVRCSRLSSYQIRSTRSNSLALTQISCASPSSGPVLTPDQTPNCTTFSKMAVSDSFPRPVPATCPPAGYQCPPTGYQCPGSAVQKDHSSGIVCDLSDREDCSFIPTVLDPVYPDFGGLQDSA</sequence>
<organism evidence="14">
    <name type="scientific">Branchiostoma floridae</name>
    <name type="common">Florida lancelet</name>
    <name type="synonym">Amphioxus</name>
    <dbReference type="NCBI Taxonomy" id="7739"/>
    <lineage>
        <taxon>Eukaryota</taxon>
        <taxon>Metazoa</taxon>
        <taxon>Chordata</taxon>
        <taxon>Cephalochordata</taxon>
        <taxon>Leptocardii</taxon>
        <taxon>Amphioxiformes</taxon>
        <taxon>Branchiostomatidae</taxon>
        <taxon>Branchiostoma</taxon>
    </lineage>
</organism>
<dbReference type="PROSITE" id="PS50227">
    <property type="entry name" value="G_PROTEIN_RECEP_F2_3"/>
    <property type="match status" value="1"/>
</dbReference>
<keyword evidence="10" id="KW-0807">Transducer</keyword>
<dbReference type="GO" id="GO:0005886">
    <property type="term" value="C:plasma membrane"/>
    <property type="evidence" value="ECO:0007669"/>
    <property type="project" value="UniProtKB-SubCell"/>
</dbReference>
<evidence type="ECO:0000259" key="12">
    <source>
        <dbReference type="PROSITE" id="PS50227"/>
    </source>
</evidence>
<dbReference type="Pfam" id="PF02793">
    <property type="entry name" value="HRM"/>
    <property type="match status" value="1"/>
</dbReference>
<dbReference type="Pfam" id="PF00002">
    <property type="entry name" value="7tm_2"/>
    <property type="match status" value="1"/>
</dbReference>
<feature type="transmembrane region" description="Helical" evidence="11">
    <location>
        <begin position="111"/>
        <end position="130"/>
    </location>
</feature>
<evidence type="ECO:0000313" key="14">
    <source>
        <dbReference type="EMBL" id="AKC34091.1"/>
    </source>
</evidence>
<dbReference type="GO" id="GO:0007166">
    <property type="term" value="P:cell surface receptor signaling pathway"/>
    <property type="evidence" value="ECO:0007669"/>
    <property type="project" value="InterPro"/>
</dbReference>
<dbReference type="InterPro" id="IPR017983">
    <property type="entry name" value="GPCR_2_secretin-like_CS"/>
</dbReference>
<keyword evidence="3" id="KW-1003">Cell membrane</keyword>
<dbReference type="PANTHER" id="PTHR45620">
    <property type="entry name" value="PDF RECEPTOR-LIKE PROTEIN-RELATED"/>
    <property type="match status" value="1"/>
</dbReference>
<dbReference type="AlphaFoldDB" id="A0A0E3XHE7"/>
<dbReference type="InterPro" id="IPR001879">
    <property type="entry name" value="GPCR_2_extracellular_dom"/>
</dbReference>
<evidence type="ECO:0000256" key="8">
    <source>
        <dbReference type="ARBA" id="ARBA00023170"/>
    </source>
</evidence>
<evidence type="ECO:0000256" key="3">
    <source>
        <dbReference type="ARBA" id="ARBA00022475"/>
    </source>
</evidence>
<dbReference type="InterPro" id="IPR050332">
    <property type="entry name" value="GPCR_2"/>
</dbReference>
<dbReference type="InterPro" id="IPR036445">
    <property type="entry name" value="GPCR_2_extracell_dom_sf"/>
</dbReference>
<dbReference type="InterPro" id="IPR000832">
    <property type="entry name" value="GPCR_2_secretin-like"/>
</dbReference>
<accession>A0A0E3XHE7</accession>
<dbReference type="PRINTS" id="PR00249">
    <property type="entry name" value="GPCRSECRETIN"/>
</dbReference>
<evidence type="ECO:0000256" key="10">
    <source>
        <dbReference type="ARBA" id="ARBA00023224"/>
    </source>
</evidence>
<feature type="domain" description="G-protein coupled receptors family 2 profile 2" evidence="13">
    <location>
        <begin position="74"/>
        <end position="364"/>
    </location>
</feature>
<evidence type="ECO:0000256" key="2">
    <source>
        <dbReference type="ARBA" id="ARBA00005314"/>
    </source>
</evidence>
<evidence type="ECO:0000256" key="1">
    <source>
        <dbReference type="ARBA" id="ARBA00004651"/>
    </source>
</evidence>
<feature type="transmembrane region" description="Helical" evidence="11">
    <location>
        <begin position="212"/>
        <end position="231"/>
    </location>
</feature>
<keyword evidence="4 11" id="KW-0812">Transmembrane</keyword>
<feature type="transmembrane region" description="Helical" evidence="11">
    <location>
        <begin position="176"/>
        <end position="200"/>
    </location>
</feature>
<dbReference type="PROSITE" id="PS50261">
    <property type="entry name" value="G_PROTEIN_RECEP_F2_4"/>
    <property type="match status" value="1"/>
</dbReference>
<evidence type="ECO:0000256" key="11">
    <source>
        <dbReference type="SAM" id="Phobius"/>
    </source>
</evidence>
<dbReference type="InterPro" id="IPR017981">
    <property type="entry name" value="GPCR_2-like_7TM"/>
</dbReference>
<evidence type="ECO:0000256" key="5">
    <source>
        <dbReference type="ARBA" id="ARBA00022989"/>
    </source>
</evidence>
<dbReference type="SUPFAM" id="SSF111418">
    <property type="entry name" value="Hormone receptor domain"/>
    <property type="match status" value="1"/>
</dbReference>
<name>A0A0E3XHE7_BRAFL</name>
<dbReference type="PROSITE" id="PS00650">
    <property type="entry name" value="G_PROTEIN_RECEP_F2_2"/>
    <property type="match status" value="1"/>
</dbReference>
<keyword evidence="9" id="KW-0325">Glycoprotein</keyword>